<dbReference type="InterPro" id="IPR006061">
    <property type="entry name" value="SBP_1_CS"/>
</dbReference>
<evidence type="ECO:0000256" key="3">
    <source>
        <dbReference type="ARBA" id="ARBA00022729"/>
    </source>
</evidence>
<gene>
    <name evidence="5" type="ordered locus">Ethha_0746</name>
</gene>
<name>E6U2M4_ETHHY</name>
<reference evidence="5 6" key="1">
    <citation type="submission" date="2010-12" db="EMBL/GenBank/DDBJ databases">
        <title>Complete sequence of Ethanoligenens harbinense YUAN-3.</title>
        <authorList>
            <person name="Lucas S."/>
            <person name="Copeland A."/>
            <person name="Lapidus A."/>
            <person name="Cheng J.-F."/>
            <person name="Bruce D."/>
            <person name="Goodwin L."/>
            <person name="Pitluck S."/>
            <person name="Chertkov O."/>
            <person name="Misra M."/>
            <person name="Detter J.C."/>
            <person name="Han C."/>
            <person name="Tapia R."/>
            <person name="Land M."/>
            <person name="Hauser L."/>
            <person name="Jeffries C."/>
            <person name="Kyrpides N."/>
            <person name="Ivanova N."/>
            <person name="Mikhailova N."/>
            <person name="Wang A."/>
            <person name="Mouttaki H."/>
            <person name="He Z."/>
            <person name="Zhou J."/>
            <person name="Hemme C.L."/>
            <person name="Woyke T."/>
        </authorList>
    </citation>
    <scope>NUCLEOTIDE SEQUENCE [LARGE SCALE GENOMIC DNA]</scope>
    <source>
        <strain evidence="6">DSM 18485 / JCM 12961 / CGMCC 1.5033 / YUAN-3</strain>
    </source>
</reference>
<dbReference type="KEGG" id="eha:Ethha_0746"/>
<feature type="chain" id="PRO_5038769268" evidence="4">
    <location>
        <begin position="22"/>
        <end position="434"/>
    </location>
</feature>
<protein>
    <submittedName>
        <fullName evidence="5">Extracellular solute-binding protein family 1</fullName>
    </submittedName>
</protein>
<dbReference type="eggNOG" id="COG1653">
    <property type="taxonomic scope" value="Bacteria"/>
</dbReference>
<dbReference type="InterPro" id="IPR050490">
    <property type="entry name" value="Bact_solute-bd_prot1"/>
</dbReference>
<evidence type="ECO:0000313" key="5">
    <source>
        <dbReference type="EMBL" id="ADU26315.1"/>
    </source>
</evidence>
<keyword evidence="2" id="KW-0813">Transport</keyword>
<evidence type="ECO:0000313" key="6">
    <source>
        <dbReference type="Proteomes" id="UP000001551"/>
    </source>
</evidence>
<dbReference type="STRING" id="663278.Ethha_0746"/>
<keyword evidence="6" id="KW-1185">Reference proteome</keyword>
<evidence type="ECO:0000256" key="2">
    <source>
        <dbReference type="ARBA" id="ARBA00022448"/>
    </source>
</evidence>
<keyword evidence="3 4" id="KW-0732">Signal</keyword>
<sequence length="434" mass="47057">MKKSKLAALGLAAALMVGTFAGCSSGTTSGKKVTIDIYQFKVETKSALDKAIAQYEKENPNVTINEQTVGGGGDYAGTLKTKFSSGQEPAIYNIFGQTDTHTWKDKDVDLSNESWVSQAVSGTLGGATLDGKVYGMPFDLEGYGLLYNKTVFQKAGIDASKLTTMDAIEQAYATLDSQKSKLGLTAVTAWAAKETWVTANHGMNPFVAPEFKDDEAAYNSKTLAFNYSDGFKKYVDLNIKYSYKPNGSASSINSIDYTTQVEQLFALGKVAVIQQGNWVIPTIKGIDPDLAKNVGIIPIPVESSAGTITGKIPVGVAAYWAINKDKDADTIAACKKFLNWLYQSDEGKKMIVNNFGFIPPFKNYSASLVSNLDPLSQDIEKYASAGNTISWVFNDYPSGYTDKVGADISKYIAGQLSWDQFVTNTKNNWSSLRQ</sequence>
<dbReference type="PROSITE" id="PS01037">
    <property type="entry name" value="SBP_BACTERIAL_1"/>
    <property type="match status" value="1"/>
</dbReference>
<dbReference type="Pfam" id="PF13416">
    <property type="entry name" value="SBP_bac_8"/>
    <property type="match status" value="1"/>
</dbReference>
<dbReference type="AlphaFoldDB" id="E6U2M4"/>
<dbReference type="EMBL" id="CP002400">
    <property type="protein sequence ID" value="ADU26315.1"/>
    <property type="molecule type" value="Genomic_DNA"/>
</dbReference>
<dbReference type="GO" id="GO:0055085">
    <property type="term" value="P:transmembrane transport"/>
    <property type="evidence" value="ECO:0007669"/>
    <property type="project" value="InterPro"/>
</dbReference>
<organism evidence="5 6">
    <name type="scientific">Ethanoligenens harbinense (strain DSM 18485 / JCM 12961 / CGMCC 1.5033 / YUAN-3)</name>
    <dbReference type="NCBI Taxonomy" id="663278"/>
    <lineage>
        <taxon>Bacteria</taxon>
        <taxon>Bacillati</taxon>
        <taxon>Bacillota</taxon>
        <taxon>Clostridia</taxon>
        <taxon>Eubacteriales</taxon>
        <taxon>Oscillospiraceae</taxon>
        <taxon>Ethanoligenens</taxon>
    </lineage>
</organism>
<feature type="signal peptide" evidence="4">
    <location>
        <begin position="1"/>
        <end position="21"/>
    </location>
</feature>
<dbReference type="HOGENOM" id="CLU_031285_12_3_9"/>
<evidence type="ECO:0000256" key="4">
    <source>
        <dbReference type="SAM" id="SignalP"/>
    </source>
</evidence>
<comment type="similarity">
    <text evidence="1">Belongs to the bacterial solute-binding protein 1 family.</text>
</comment>
<dbReference type="PROSITE" id="PS51257">
    <property type="entry name" value="PROKAR_LIPOPROTEIN"/>
    <property type="match status" value="1"/>
</dbReference>
<evidence type="ECO:0000256" key="1">
    <source>
        <dbReference type="ARBA" id="ARBA00008520"/>
    </source>
</evidence>
<dbReference type="PANTHER" id="PTHR43649:SF34">
    <property type="entry name" value="ABC TRANSPORTER PERIPLASMIC-BINDING PROTEIN YCJN-RELATED"/>
    <property type="match status" value="1"/>
</dbReference>
<dbReference type="Proteomes" id="UP000001551">
    <property type="component" value="Chromosome"/>
</dbReference>
<accession>E6U2M4</accession>
<dbReference type="InterPro" id="IPR006059">
    <property type="entry name" value="SBP"/>
</dbReference>
<dbReference type="SUPFAM" id="SSF53850">
    <property type="entry name" value="Periplasmic binding protein-like II"/>
    <property type="match status" value="1"/>
</dbReference>
<dbReference type="PANTHER" id="PTHR43649">
    <property type="entry name" value="ARABINOSE-BINDING PROTEIN-RELATED"/>
    <property type="match status" value="1"/>
</dbReference>
<dbReference type="RefSeq" id="WP_013484685.1">
    <property type="nucleotide sequence ID" value="NC_014828.1"/>
</dbReference>
<proteinExistence type="inferred from homology"/>
<dbReference type="Gene3D" id="3.40.190.10">
    <property type="entry name" value="Periplasmic binding protein-like II"/>
    <property type="match status" value="2"/>
</dbReference>